<dbReference type="PANTHER" id="PTHR10041">
    <property type="entry name" value="COLIPASE"/>
    <property type="match status" value="1"/>
</dbReference>
<feature type="chain" id="PRO_5009115752" evidence="1">
    <location>
        <begin position="23"/>
        <end position="132"/>
    </location>
</feature>
<dbReference type="GO" id="GO:0007586">
    <property type="term" value="P:digestion"/>
    <property type="evidence" value="ECO:0007669"/>
    <property type="project" value="InterPro"/>
</dbReference>
<dbReference type="PANTHER" id="PTHR10041:SF5">
    <property type="entry name" value="LEUCINE-RICH COLIPASE-LIKE PROTEIN 1"/>
    <property type="match status" value="1"/>
</dbReference>
<protein>
    <submittedName>
        <fullName evidence="2">Putative secreted protein</fullName>
    </submittedName>
</protein>
<proteinExistence type="evidence at transcript level"/>
<reference evidence="2" key="1">
    <citation type="journal article" date="2017" name="Front. Cell. Infect. Microbiol.">
        <title>The Distinct Transcriptional Response of the Midgut of Amblyomma sculptum and Amblyomma aureolatum Ticks to Rickettsia rickettsii Correlates to Their Differences in Susceptibility to Infection.</title>
        <authorList>
            <person name="Martins L.A."/>
            <person name="Galletti M.F.B.M."/>
            <person name="Ribeiro J.M."/>
            <person name="Fujita A."/>
            <person name="Costa F.B."/>
            <person name="Labruna M.B."/>
            <person name="Daffre S."/>
            <person name="Fogaca A.C."/>
        </authorList>
    </citation>
    <scope>NUCLEOTIDE SEQUENCE</scope>
</reference>
<dbReference type="EMBL" id="GFAC01007175">
    <property type="protein sequence ID" value="JAT92013.1"/>
    <property type="molecule type" value="mRNA"/>
</dbReference>
<keyword evidence="1" id="KW-0732">Signal</keyword>
<dbReference type="GO" id="GO:0005576">
    <property type="term" value="C:extracellular region"/>
    <property type="evidence" value="ECO:0007669"/>
    <property type="project" value="InterPro"/>
</dbReference>
<accession>A0A1E1WY93</accession>
<name>A0A1E1WY93_9ACAR</name>
<sequence length="132" mass="15001">MSSLGISLALLTFSVFIHIIGADDDIWQRPVIPSLPGRNGTRKPDSWIGHGTQNKGVGEICSNDGDCKWYLCCLSSNGTRSCQRKKLRGEACSDGQIKGGYHRDNCPCLMNEDECKWRICRPSYRRHRRRTW</sequence>
<organism evidence="2">
    <name type="scientific">Amblyomma aureolatum</name>
    <dbReference type="NCBI Taxonomy" id="187763"/>
    <lineage>
        <taxon>Eukaryota</taxon>
        <taxon>Metazoa</taxon>
        <taxon>Ecdysozoa</taxon>
        <taxon>Arthropoda</taxon>
        <taxon>Chelicerata</taxon>
        <taxon>Arachnida</taxon>
        <taxon>Acari</taxon>
        <taxon>Parasitiformes</taxon>
        <taxon>Ixodida</taxon>
        <taxon>Ixodoidea</taxon>
        <taxon>Ixodidae</taxon>
        <taxon>Amblyomminae</taxon>
        <taxon>Amblyomma</taxon>
    </lineage>
</organism>
<dbReference type="InterPro" id="IPR001981">
    <property type="entry name" value="Colipase"/>
</dbReference>
<dbReference type="Gene3D" id="2.10.80.10">
    <property type="entry name" value="Lipase, subunit A"/>
    <property type="match status" value="1"/>
</dbReference>
<dbReference type="AlphaFoldDB" id="A0A1E1WY93"/>
<evidence type="ECO:0000313" key="2">
    <source>
        <dbReference type="EMBL" id="JAT92013.1"/>
    </source>
</evidence>
<evidence type="ECO:0000256" key="1">
    <source>
        <dbReference type="SAM" id="SignalP"/>
    </source>
</evidence>
<dbReference type="GO" id="GO:0016042">
    <property type="term" value="P:lipid catabolic process"/>
    <property type="evidence" value="ECO:0007669"/>
    <property type="project" value="InterPro"/>
</dbReference>
<feature type="signal peptide" evidence="1">
    <location>
        <begin position="1"/>
        <end position="22"/>
    </location>
</feature>
<dbReference type="GO" id="GO:0008047">
    <property type="term" value="F:enzyme activator activity"/>
    <property type="evidence" value="ECO:0007669"/>
    <property type="project" value="InterPro"/>
</dbReference>